<dbReference type="PANTHER" id="PTHR43243">
    <property type="entry name" value="INNER MEMBRANE TRANSPORTER YGJI-RELATED"/>
    <property type="match status" value="1"/>
</dbReference>
<dbReference type="AlphaFoldDB" id="A0A0B2A133"/>
<dbReference type="InterPro" id="IPR002293">
    <property type="entry name" value="AA/rel_permease1"/>
</dbReference>
<comment type="subcellular location">
    <subcellularLocation>
        <location evidence="1">Membrane</location>
        <topology evidence="1">Multi-pass membrane protein</topology>
    </subcellularLocation>
</comment>
<feature type="transmembrane region" description="Helical" evidence="5">
    <location>
        <begin position="164"/>
        <end position="182"/>
    </location>
</feature>
<dbReference type="RefSeq" id="WP_039400084.1">
    <property type="nucleotide sequence ID" value="NZ_JTDK01000011.1"/>
</dbReference>
<name>A0A0B2A133_9MICO</name>
<protein>
    <submittedName>
        <fullName evidence="6">Amino acid permease</fullName>
    </submittedName>
</protein>
<comment type="caution">
    <text evidence="6">The sequence shown here is derived from an EMBL/GenBank/DDBJ whole genome shotgun (WGS) entry which is preliminary data.</text>
</comment>
<keyword evidence="2 5" id="KW-0812">Transmembrane</keyword>
<feature type="transmembrane region" description="Helical" evidence="5">
    <location>
        <begin position="62"/>
        <end position="84"/>
    </location>
</feature>
<evidence type="ECO:0000256" key="1">
    <source>
        <dbReference type="ARBA" id="ARBA00004141"/>
    </source>
</evidence>
<accession>A0A0B2A133</accession>
<dbReference type="PIRSF" id="PIRSF006060">
    <property type="entry name" value="AA_transporter"/>
    <property type="match status" value="1"/>
</dbReference>
<dbReference type="Pfam" id="PF13520">
    <property type="entry name" value="AA_permease_2"/>
    <property type="match status" value="1"/>
</dbReference>
<sequence>MTSLGRQLLRRKPILFQHKFHAGEELPRKLGTFQLMMFGVGATIGTGIFFVLSNAIPLAGPAVIISFIVAAVAAGLSALCYAELSSSIPVSGSTYSFTYHALGEGAAILVGGCVLLEYGLAVSAVAVGWSQYFNELLGHLFGFQLPTALSTTFMAGPDGAPTGGVVNLPAIVLVGLCMLLLIRGASESATVNAIMVCIKLGVLALFIVIGFSAFNADHFSNFFHQASGIGGAAGTIFFSFIGLDAVATAGEEVKNPQKAIPRAIIGALLIVTATYVLVCLAGIAAEPVSWWGTKAAGEAGLAKVMEMVTGAPIWATVLSAGAVISVFSVTLVTLYGQTRILFSISRDGMVSKKFLEVSPRFGTPVFNTVVVSVLVALVAGFVNDVYLWDSVSFGTLVAFSLVAISLMVLRRKYPNLERPFKVPLFPVIPILTVLVCLYVLTSLQPITWIICVTWLAIVFLFYLVYGRRHATLSNYTSEEEISEPIHPELEEK</sequence>
<evidence type="ECO:0000256" key="5">
    <source>
        <dbReference type="SAM" id="Phobius"/>
    </source>
</evidence>
<feature type="transmembrane region" description="Helical" evidence="5">
    <location>
        <begin position="357"/>
        <end position="379"/>
    </location>
</feature>
<feature type="transmembrane region" description="Helical" evidence="5">
    <location>
        <begin position="105"/>
        <end position="129"/>
    </location>
</feature>
<feature type="transmembrane region" description="Helical" evidence="5">
    <location>
        <begin position="313"/>
        <end position="336"/>
    </location>
</feature>
<dbReference type="Proteomes" id="UP000031030">
    <property type="component" value="Unassembled WGS sequence"/>
</dbReference>
<feature type="transmembrane region" description="Helical" evidence="5">
    <location>
        <begin position="35"/>
        <end position="56"/>
    </location>
</feature>
<feature type="transmembrane region" description="Helical" evidence="5">
    <location>
        <begin position="259"/>
        <end position="284"/>
    </location>
</feature>
<dbReference type="Gene3D" id="1.20.1740.10">
    <property type="entry name" value="Amino acid/polyamine transporter I"/>
    <property type="match status" value="1"/>
</dbReference>
<evidence type="ECO:0000313" key="6">
    <source>
        <dbReference type="EMBL" id="KHK97180.1"/>
    </source>
</evidence>
<proteinExistence type="predicted"/>
<keyword evidence="4 5" id="KW-0472">Membrane</keyword>
<feature type="transmembrane region" description="Helical" evidence="5">
    <location>
        <begin position="446"/>
        <end position="465"/>
    </location>
</feature>
<dbReference type="GO" id="GO:0015171">
    <property type="term" value="F:amino acid transmembrane transporter activity"/>
    <property type="evidence" value="ECO:0007669"/>
    <property type="project" value="TreeGrafter"/>
</dbReference>
<reference evidence="6 7" key="1">
    <citation type="submission" date="2014-11" db="EMBL/GenBank/DDBJ databases">
        <title>Genome sequence of Microbacterium mangrovi MUSC 115(T).</title>
        <authorList>
            <person name="Lee L.-H."/>
        </authorList>
    </citation>
    <scope>NUCLEOTIDE SEQUENCE [LARGE SCALE GENOMIC DNA]</scope>
    <source>
        <strain evidence="6 7">MUSC 115</strain>
    </source>
</reference>
<keyword evidence="7" id="KW-1185">Reference proteome</keyword>
<dbReference type="STRING" id="1348253.LK09_13040"/>
<keyword evidence="3 5" id="KW-1133">Transmembrane helix</keyword>
<feature type="transmembrane region" description="Helical" evidence="5">
    <location>
        <begin position="422"/>
        <end position="440"/>
    </location>
</feature>
<feature type="transmembrane region" description="Helical" evidence="5">
    <location>
        <begin position="391"/>
        <end position="410"/>
    </location>
</feature>
<dbReference type="GO" id="GO:0016020">
    <property type="term" value="C:membrane"/>
    <property type="evidence" value="ECO:0007669"/>
    <property type="project" value="UniProtKB-SubCell"/>
</dbReference>
<evidence type="ECO:0000256" key="4">
    <source>
        <dbReference type="ARBA" id="ARBA00023136"/>
    </source>
</evidence>
<evidence type="ECO:0000256" key="2">
    <source>
        <dbReference type="ARBA" id="ARBA00022692"/>
    </source>
</evidence>
<feature type="transmembrane region" description="Helical" evidence="5">
    <location>
        <begin position="226"/>
        <end position="247"/>
    </location>
</feature>
<feature type="transmembrane region" description="Helical" evidence="5">
    <location>
        <begin position="194"/>
        <end position="214"/>
    </location>
</feature>
<dbReference type="PANTHER" id="PTHR43243:SF24">
    <property type="entry name" value="CATIONIC AMINO ACID TRANSPORT INTEGRAL MEMBRANE PROTEIN ROCE-RELATED"/>
    <property type="match status" value="1"/>
</dbReference>
<gene>
    <name evidence="6" type="ORF">LK09_13040</name>
</gene>
<dbReference type="OrthoDB" id="9762947at2"/>
<organism evidence="6 7">
    <name type="scientific">Microbacterium mangrovi</name>
    <dbReference type="NCBI Taxonomy" id="1348253"/>
    <lineage>
        <taxon>Bacteria</taxon>
        <taxon>Bacillati</taxon>
        <taxon>Actinomycetota</taxon>
        <taxon>Actinomycetes</taxon>
        <taxon>Micrococcales</taxon>
        <taxon>Microbacteriaceae</taxon>
        <taxon>Microbacterium</taxon>
    </lineage>
</organism>
<evidence type="ECO:0000256" key="3">
    <source>
        <dbReference type="ARBA" id="ARBA00022989"/>
    </source>
</evidence>
<evidence type="ECO:0000313" key="7">
    <source>
        <dbReference type="Proteomes" id="UP000031030"/>
    </source>
</evidence>
<dbReference type="EMBL" id="JTDK01000011">
    <property type="protein sequence ID" value="KHK97180.1"/>
    <property type="molecule type" value="Genomic_DNA"/>
</dbReference>